<dbReference type="RefSeq" id="WP_192760767.1">
    <property type="nucleotide sequence ID" value="NZ_JADBDZ010000001.1"/>
</dbReference>
<gene>
    <name evidence="2" type="ORF">H4W34_004213</name>
</gene>
<evidence type="ECO:0000313" key="2">
    <source>
        <dbReference type="EMBL" id="MBE1534380.1"/>
    </source>
</evidence>
<dbReference type="EMBL" id="JADBDZ010000001">
    <property type="protein sequence ID" value="MBE1534380.1"/>
    <property type="molecule type" value="Genomic_DNA"/>
</dbReference>
<dbReference type="SUPFAM" id="SSF47413">
    <property type="entry name" value="lambda repressor-like DNA-binding domains"/>
    <property type="match status" value="1"/>
</dbReference>
<comment type="caution">
    <text evidence="2">The sequence shown here is derived from an EMBL/GenBank/DDBJ whole genome shotgun (WGS) entry which is preliminary data.</text>
</comment>
<dbReference type="InterPro" id="IPR001387">
    <property type="entry name" value="Cro/C1-type_HTH"/>
</dbReference>
<dbReference type="InterPro" id="IPR010982">
    <property type="entry name" value="Lambda_DNA-bd_dom_sf"/>
</dbReference>
<dbReference type="Proteomes" id="UP000627838">
    <property type="component" value="Unassembled WGS sequence"/>
</dbReference>
<proteinExistence type="predicted"/>
<dbReference type="Pfam" id="PF13560">
    <property type="entry name" value="HTH_31"/>
    <property type="match status" value="1"/>
</dbReference>
<organism evidence="2 3">
    <name type="scientific">Actinomadura algeriensis</name>
    <dbReference type="NCBI Taxonomy" id="1679523"/>
    <lineage>
        <taxon>Bacteria</taxon>
        <taxon>Bacillati</taxon>
        <taxon>Actinomycetota</taxon>
        <taxon>Actinomycetes</taxon>
        <taxon>Streptosporangiales</taxon>
        <taxon>Thermomonosporaceae</taxon>
        <taxon>Actinomadura</taxon>
    </lineage>
</organism>
<evidence type="ECO:0000259" key="1">
    <source>
        <dbReference type="PROSITE" id="PS50943"/>
    </source>
</evidence>
<dbReference type="PROSITE" id="PS50943">
    <property type="entry name" value="HTH_CROC1"/>
    <property type="match status" value="1"/>
</dbReference>
<feature type="domain" description="HTH cro/C1-type" evidence="1">
    <location>
        <begin position="18"/>
        <end position="72"/>
    </location>
</feature>
<keyword evidence="3" id="KW-1185">Reference proteome</keyword>
<dbReference type="CDD" id="cd00093">
    <property type="entry name" value="HTH_XRE"/>
    <property type="match status" value="1"/>
</dbReference>
<name>A0ABR9JUZ9_9ACTN</name>
<dbReference type="InterPro" id="IPR043917">
    <property type="entry name" value="DUF5753"/>
</dbReference>
<sequence>MAERQRVTLRSQWLGQQLRELRETKGLLIKDVAEYLQRDPGTVSRFETGFYPIRRPDLMALLDLYGVSSSRRRDALMTLSQDVWQKGWWDGYSRDVAGSLIDYVWLESRAAHIRSYAAIVVPGLLQTPDYAREVIRTNEPGATPDQIDRWLELRMNRQRILEGDKSPRFSAVLDESVLRRQVGDSTTMAKQLQHLVNYCNTPTVDIRVLSYSAGTPTSTYGTFEIFEMPSPFPEVAYAETMAGAIYIEPPASDRFVQTYDGHTSMAFGSDDSIELLSAIAEEWQ</sequence>
<protein>
    <submittedName>
        <fullName evidence="2">Transcriptional regulator with XRE-family HTH domain</fullName>
    </submittedName>
</protein>
<dbReference type="SMART" id="SM00530">
    <property type="entry name" value="HTH_XRE"/>
    <property type="match status" value="1"/>
</dbReference>
<evidence type="ECO:0000313" key="3">
    <source>
        <dbReference type="Proteomes" id="UP000627838"/>
    </source>
</evidence>
<dbReference type="Gene3D" id="1.10.260.40">
    <property type="entry name" value="lambda repressor-like DNA-binding domains"/>
    <property type="match status" value="1"/>
</dbReference>
<accession>A0ABR9JUZ9</accession>
<reference evidence="2 3" key="1">
    <citation type="submission" date="2020-10" db="EMBL/GenBank/DDBJ databases">
        <title>Sequencing the genomes of 1000 actinobacteria strains.</title>
        <authorList>
            <person name="Klenk H.-P."/>
        </authorList>
    </citation>
    <scope>NUCLEOTIDE SEQUENCE [LARGE SCALE GENOMIC DNA]</scope>
    <source>
        <strain evidence="2 3">DSM 46744</strain>
    </source>
</reference>
<dbReference type="Pfam" id="PF19054">
    <property type="entry name" value="DUF5753"/>
    <property type="match status" value="1"/>
</dbReference>